<comment type="caution">
    <text evidence="1">The sequence shown here is derived from an EMBL/GenBank/DDBJ whole genome shotgun (WGS) entry which is preliminary data.</text>
</comment>
<proteinExistence type="predicted"/>
<keyword evidence="2" id="KW-1185">Reference proteome</keyword>
<organism evidence="1 2">
    <name type="scientific">Diversispora epigaea</name>
    <dbReference type="NCBI Taxonomy" id="1348612"/>
    <lineage>
        <taxon>Eukaryota</taxon>
        <taxon>Fungi</taxon>
        <taxon>Fungi incertae sedis</taxon>
        <taxon>Mucoromycota</taxon>
        <taxon>Glomeromycotina</taxon>
        <taxon>Glomeromycetes</taxon>
        <taxon>Diversisporales</taxon>
        <taxon>Diversisporaceae</taxon>
        <taxon>Diversispora</taxon>
    </lineage>
</organism>
<dbReference type="Pfam" id="PF18759">
    <property type="entry name" value="Plavaka"/>
    <property type="match status" value="2"/>
</dbReference>
<reference evidence="1 2" key="1">
    <citation type="submission" date="2018-08" db="EMBL/GenBank/DDBJ databases">
        <title>Genome and evolution of the arbuscular mycorrhizal fungus Diversispora epigaea (formerly Glomus versiforme) and its bacterial endosymbionts.</title>
        <authorList>
            <person name="Sun X."/>
            <person name="Fei Z."/>
            <person name="Harrison M."/>
        </authorList>
    </citation>
    <scope>NUCLEOTIDE SEQUENCE [LARGE SCALE GENOMIC DNA]</scope>
    <source>
        <strain evidence="1 2">IT104</strain>
    </source>
</reference>
<dbReference type="Proteomes" id="UP000266861">
    <property type="component" value="Unassembled WGS sequence"/>
</dbReference>
<gene>
    <name evidence="1" type="ORF">Glove_438g18</name>
</gene>
<sequence>MPPASHEYEDVLENTDVVSNFSKNYDINQTSQSNFDQSDRFEESNMEDYYSFEQVSPDRFEESNIEDYNNFEQVSPEREENVMEFPNEAYADLMELFIKHNLNNKTGNAIIKFFDKHSNLSTSPLPKNIEAGRKLMDIMNVQKLPYSKHCILDYKNKEYFVYYRPIKSCIESLLSNPDIIKNFIYKYQFLQSDGETLYSEQYSENWWKNAEASIRPEAHILSIILYSDATTTDSLGKSSLHPIYISLRNIRTWRRNKEDAKQLLGYLPILSANNEGQTSRFKRLARETFHNSLKFLLDPLFDEDGIDFKINNKNIWFFPRISTVIGDWPEACTFSLIFKSANSNYPCHFCQTHRNDLTSIRKDCIIIRNKENMQEYYNNGSAESIGLEQVYNYFWTIPNIDIYAATVPDRMHHLDLDLFRYQIEYTKELLGKSLEDKMNRRIAIILRHPGLKIFAKGVQSIARLTANGIDFKINNKNIWFFPRISTVIGDWPEACTFSLTFKSANSNYPCHFCQTHRNDLTSIRKDCIIIRNKENMQEYYNNGSAESIGLEQVYNYFWTIPNIDIYAATVPDRMHHLDLGLFRYQIEYTKELLGKSLEDKMNRRIAIILRHPGLKIFAKGVQSIARLTASEFRDLMKVMVFVVDNLLNKDLSEVYVRWNRMYLMSRFERFTESDLENFQIAINEWADLFITLFWDCSSGMKMPKLHSWIYHIVDAIRDFGAINGYTTETYESLHKTYVKIPYRLSNKKDVEMQIMKNIRRRAMILRNQVKETKTPRALTYTAKLFIINFSNITELCNQQKNNPNINETMRKGFKEFQNCLYEYLSELKKSFTEGSLIKIFGSVTLKNGAILRATNKFHDRLWFSNIAVAMNNEELSKYQSDKGICYAQTLLITEVNVPNESPFHLVLVQWYDYRFDQNSDLYDCPLLKLVEWYNFIEIEAIEDIVHMVPRFDETNEYFIAINEWADLFITLFWDCSSGMKMPKLHSWIYHIVDAIRDFGAINRYTTETYESLHKTYVKIPYRLSNKKDVEMQIMKNIRRRAMILRNQVKETKTPRALTYTAKLFIINFSNITKLCNQQKNNPNINETMRKGFKEFQNCLYEYLSELKKSFTEGSLIKIFGSVTLKNGAILRATNKFHDRLWFSNIAVAMNNEELSKYQSDKGICYAQTLLITEVNVPNESPFHLVLVQWYDYRFDQNSDLYDCPLLKLVEWYNFIEIEAIEDIVHMVPRFDETNEYFVNKYLF</sequence>
<name>A0A397GSZ0_9GLOM</name>
<evidence type="ECO:0000313" key="2">
    <source>
        <dbReference type="Proteomes" id="UP000266861"/>
    </source>
</evidence>
<protein>
    <submittedName>
        <fullName evidence="1">Uncharacterized protein</fullName>
    </submittedName>
</protein>
<dbReference type="AlphaFoldDB" id="A0A397GSZ0"/>
<evidence type="ECO:0000313" key="1">
    <source>
        <dbReference type="EMBL" id="RHZ53707.1"/>
    </source>
</evidence>
<accession>A0A397GSZ0</accession>
<dbReference type="EMBL" id="PQFF01000386">
    <property type="protein sequence ID" value="RHZ53707.1"/>
    <property type="molecule type" value="Genomic_DNA"/>
</dbReference>
<dbReference type="InterPro" id="IPR041078">
    <property type="entry name" value="Plavaka"/>
</dbReference>